<dbReference type="PANTHER" id="PTHR45672">
    <property type="entry name" value="PROTEIN DISULFIDE-ISOMERASE C17H9.14C-RELATED"/>
    <property type="match status" value="1"/>
</dbReference>
<dbReference type="CDD" id="cd02961">
    <property type="entry name" value="PDI_a_family"/>
    <property type="match status" value="1"/>
</dbReference>
<feature type="region of interest" description="Disordered" evidence="1">
    <location>
        <begin position="1"/>
        <end position="38"/>
    </location>
</feature>
<dbReference type="GO" id="GO:0005783">
    <property type="term" value="C:endoplasmic reticulum"/>
    <property type="evidence" value="ECO:0007669"/>
    <property type="project" value="TreeGrafter"/>
</dbReference>
<dbReference type="STRING" id="61395.A0A1Y1W5W8"/>
<dbReference type="GO" id="GO:0006457">
    <property type="term" value="P:protein folding"/>
    <property type="evidence" value="ECO:0007669"/>
    <property type="project" value="TreeGrafter"/>
</dbReference>
<protein>
    <submittedName>
        <fullName evidence="3">Thioredoxin-like protein</fullName>
    </submittedName>
</protein>
<feature type="domain" description="Thioredoxin" evidence="2">
    <location>
        <begin position="133"/>
        <end position="252"/>
    </location>
</feature>
<reference evidence="3 4" key="1">
    <citation type="submission" date="2016-07" db="EMBL/GenBank/DDBJ databases">
        <title>Pervasive Adenine N6-methylation of Active Genes in Fungi.</title>
        <authorList>
            <consortium name="DOE Joint Genome Institute"/>
            <person name="Mondo S.J."/>
            <person name="Dannebaum R.O."/>
            <person name="Kuo R.C."/>
            <person name="Labutti K."/>
            <person name="Haridas S."/>
            <person name="Kuo A."/>
            <person name="Salamov A."/>
            <person name="Ahrendt S.R."/>
            <person name="Lipzen A."/>
            <person name="Sullivan W."/>
            <person name="Andreopoulos W.B."/>
            <person name="Clum A."/>
            <person name="Lindquist E."/>
            <person name="Daum C."/>
            <person name="Ramamoorthy G.K."/>
            <person name="Gryganskyi A."/>
            <person name="Culley D."/>
            <person name="Magnuson J.K."/>
            <person name="James T.Y."/>
            <person name="O'Malley M.A."/>
            <person name="Stajich J.E."/>
            <person name="Spatafora J.W."/>
            <person name="Visel A."/>
            <person name="Grigoriev I.V."/>
        </authorList>
    </citation>
    <scope>NUCLEOTIDE SEQUENCE [LARGE SCALE GENOMIC DNA]</scope>
    <source>
        <strain evidence="3 4">ATCC 12442</strain>
    </source>
</reference>
<dbReference type="Proteomes" id="UP000193922">
    <property type="component" value="Unassembled WGS sequence"/>
</dbReference>
<gene>
    <name evidence="3" type="ORF">DL89DRAFT_323493</name>
</gene>
<evidence type="ECO:0000256" key="1">
    <source>
        <dbReference type="SAM" id="MobiDB-lite"/>
    </source>
</evidence>
<dbReference type="Pfam" id="PF00085">
    <property type="entry name" value="Thioredoxin"/>
    <property type="match status" value="1"/>
</dbReference>
<dbReference type="SUPFAM" id="SSF52833">
    <property type="entry name" value="Thioredoxin-like"/>
    <property type="match status" value="1"/>
</dbReference>
<dbReference type="GO" id="GO:0003756">
    <property type="term" value="F:protein disulfide isomerase activity"/>
    <property type="evidence" value="ECO:0007669"/>
    <property type="project" value="TreeGrafter"/>
</dbReference>
<dbReference type="InterPro" id="IPR036249">
    <property type="entry name" value="Thioredoxin-like_sf"/>
</dbReference>
<organism evidence="3 4">
    <name type="scientific">Linderina pennispora</name>
    <dbReference type="NCBI Taxonomy" id="61395"/>
    <lineage>
        <taxon>Eukaryota</taxon>
        <taxon>Fungi</taxon>
        <taxon>Fungi incertae sedis</taxon>
        <taxon>Zoopagomycota</taxon>
        <taxon>Kickxellomycotina</taxon>
        <taxon>Kickxellomycetes</taxon>
        <taxon>Kickxellales</taxon>
        <taxon>Kickxellaceae</taxon>
        <taxon>Linderina</taxon>
    </lineage>
</organism>
<dbReference type="PROSITE" id="PS51352">
    <property type="entry name" value="THIOREDOXIN_2"/>
    <property type="match status" value="1"/>
</dbReference>
<accession>A0A1Y1W5W8</accession>
<sequence length="259" mass="28867">MAKEDKRIEEAAVDQSAGVAPVDKPEAGRIKKSGKKGKKFATKVSGIEEMRLEKKMKRQQVVKSLTKEKEKKSMERKSKIGRKLAKLLEKTMQKRRAKKQAKKSPGKAGLSRTLSAINREWDSDEIASTRAATNKPEPASDPQLQALRIAGDEFDRALQGTRNIMVLFHTPSCVYCNKMAPEYGKLAAGFEGSHDVRIATVDSSRDRDLSHKFDVHAYPTILLLADNGKRTIKYDRLRTAKDMASFIKDKTGVASPKPV</sequence>
<feature type="compositionally biased region" description="Basic and acidic residues" evidence="1">
    <location>
        <begin position="65"/>
        <end position="78"/>
    </location>
</feature>
<dbReference type="EMBL" id="MCFD01000009">
    <property type="protein sequence ID" value="ORX68594.1"/>
    <property type="molecule type" value="Genomic_DNA"/>
</dbReference>
<keyword evidence="4" id="KW-1185">Reference proteome</keyword>
<name>A0A1Y1W5W8_9FUNG</name>
<dbReference type="RefSeq" id="XP_040742376.1">
    <property type="nucleotide sequence ID" value="XM_040891392.1"/>
</dbReference>
<dbReference type="Gene3D" id="3.40.30.10">
    <property type="entry name" value="Glutaredoxin"/>
    <property type="match status" value="1"/>
</dbReference>
<dbReference type="GeneID" id="63808040"/>
<comment type="caution">
    <text evidence="3">The sequence shown here is derived from an EMBL/GenBank/DDBJ whole genome shotgun (WGS) entry which is preliminary data.</text>
</comment>
<proteinExistence type="predicted"/>
<feature type="region of interest" description="Disordered" evidence="1">
    <location>
        <begin position="55"/>
        <end position="114"/>
    </location>
</feature>
<feature type="compositionally biased region" description="Basic and acidic residues" evidence="1">
    <location>
        <begin position="1"/>
        <end position="10"/>
    </location>
</feature>
<dbReference type="PANTHER" id="PTHR45672:SF11">
    <property type="entry name" value="PROTEIN DISULFIDE-ISOMERASE C17H9.14C"/>
    <property type="match status" value="1"/>
</dbReference>
<dbReference type="InterPro" id="IPR013766">
    <property type="entry name" value="Thioredoxin_domain"/>
</dbReference>
<evidence type="ECO:0000313" key="3">
    <source>
        <dbReference type="EMBL" id="ORX68594.1"/>
    </source>
</evidence>
<feature type="compositionally biased region" description="Basic residues" evidence="1">
    <location>
        <begin position="93"/>
        <end position="105"/>
    </location>
</feature>
<evidence type="ECO:0000313" key="4">
    <source>
        <dbReference type="Proteomes" id="UP000193922"/>
    </source>
</evidence>
<dbReference type="OrthoDB" id="427280at2759"/>
<dbReference type="InterPro" id="IPR051063">
    <property type="entry name" value="PDI"/>
</dbReference>
<evidence type="ECO:0000259" key="2">
    <source>
        <dbReference type="PROSITE" id="PS51352"/>
    </source>
</evidence>
<dbReference type="AlphaFoldDB" id="A0A1Y1W5W8"/>